<sequence>MYTKGEWRRFGGMVDGYGIVSSSGEVIIEQQALSGLENEANAHLIAAAPDMYEALYHLTKAKHHQGITFWTKRGEQALSKAESKGG</sequence>
<dbReference type="AlphaFoldDB" id="A0A0F9VJ75"/>
<comment type="caution">
    <text evidence="1">The sequence shown here is derived from an EMBL/GenBank/DDBJ whole genome shotgun (WGS) entry which is preliminary data.</text>
</comment>
<reference evidence="1" key="1">
    <citation type="journal article" date="2015" name="Nature">
        <title>Complex archaea that bridge the gap between prokaryotes and eukaryotes.</title>
        <authorList>
            <person name="Spang A."/>
            <person name="Saw J.H."/>
            <person name="Jorgensen S.L."/>
            <person name="Zaremba-Niedzwiedzka K."/>
            <person name="Martijn J."/>
            <person name="Lind A.E."/>
            <person name="van Eijk R."/>
            <person name="Schleper C."/>
            <person name="Guy L."/>
            <person name="Ettema T.J."/>
        </authorList>
    </citation>
    <scope>NUCLEOTIDE SEQUENCE</scope>
</reference>
<proteinExistence type="predicted"/>
<name>A0A0F9VJ75_9ZZZZ</name>
<dbReference type="EMBL" id="LAZR01000514">
    <property type="protein sequence ID" value="KKN65873.1"/>
    <property type="molecule type" value="Genomic_DNA"/>
</dbReference>
<accession>A0A0F9VJ75</accession>
<protein>
    <submittedName>
        <fullName evidence="1">Uncharacterized protein</fullName>
    </submittedName>
</protein>
<organism evidence="1">
    <name type="scientific">marine sediment metagenome</name>
    <dbReference type="NCBI Taxonomy" id="412755"/>
    <lineage>
        <taxon>unclassified sequences</taxon>
        <taxon>metagenomes</taxon>
        <taxon>ecological metagenomes</taxon>
    </lineage>
</organism>
<evidence type="ECO:0000313" key="1">
    <source>
        <dbReference type="EMBL" id="KKN65873.1"/>
    </source>
</evidence>
<gene>
    <name evidence="1" type="ORF">LCGC14_0476900</name>
</gene>